<accession>A0A432Y8Q0</accession>
<evidence type="ECO:0000313" key="1">
    <source>
        <dbReference type="EMBL" id="RUO57313.1"/>
    </source>
</evidence>
<dbReference type="RefSeq" id="WP_126755454.1">
    <property type="nucleotide sequence ID" value="NZ_PIPY01000015.1"/>
</dbReference>
<dbReference type="EMBL" id="PIPY01000015">
    <property type="protein sequence ID" value="RUO57313.1"/>
    <property type="molecule type" value="Genomic_DNA"/>
</dbReference>
<reference evidence="2" key="1">
    <citation type="journal article" date="2018" name="Front. Microbiol.">
        <title>Genome-Based Analysis Reveals the Taxonomy and Diversity of the Family Idiomarinaceae.</title>
        <authorList>
            <person name="Liu Y."/>
            <person name="Lai Q."/>
            <person name="Shao Z."/>
        </authorList>
    </citation>
    <scope>NUCLEOTIDE SEQUENCE [LARGE SCALE GENOMIC DNA]</scope>
    <source>
        <strain evidence="2">CVS-6</strain>
    </source>
</reference>
<keyword evidence="2" id="KW-1185">Reference proteome</keyword>
<protein>
    <submittedName>
        <fullName evidence="1">Uncharacterized protein</fullName>
    </submittedName>
</protein>
<gene>
    <name evidence="1" type="ORF">CWI71_11695</name>
</gene>
<sequence length="127" mass="14321">MTTDTSPENLWNESQRDAMAALNLSVWRPVEMAQASPAKLSSVNLSGQFCYKAEQWLFCSEHPLPVELPRWLSDLVRACTGLTTRPAEVSPKMVSEWPAERIIEVAQTPPAADEKKALWQRIFPSHD</sequence>
<evidence type="ECO:0000313" key="2">
    <source>
        <dbReference type="Proteomes" id="UP000288259"/>
    </source>
</evidence>
<dbReference type="OrthoDB" id="6240978at2"/>
<dbReference type="Proteomes" id="UP000288259">
    <property type="component" value="Unassembled WGS sequence"/>
</dbReference>
<comment type="caution">
    <text evidence="1">The sequence shown here is derived from an EMBL/GenBank/DDBJ whole genome shotgun (WGS) entry which is preliminary data.</text>
</comment>
<name>A0A432Y8Q0_9GAMM</name>
<proteinExistence type="predicted"/>
<dbReference type="AlphaFoldDB" id="A0A432Y8Q0"/>
<organism evidence="1 2">
    <name type="scientific">Pseudidiomarina insulisalsae</name>
    <dbReference type="NCBI Taxonomy" id="575789"/>
    <lineage>
        <taxon>Bacteria</taxon>
        <taxon>Pseudomonadati</taxon>
        <taxon>Pseudomonadota</taxon>
        <taxon>Gammaproteobacteria</taxon>
        <taxon>Alteromonadales</taxon>
        <taxon>Idiomarinaceae</taxon>
        <taxon>Pseudidiomarina</taxon>
    </lineage>
</organism>